<dbReference type="RefSeq" id="WP_067875294.1">
    <property type="nucleotide sequence ID" value="NZ_CP013979.1"/>
</dbReference>
<keyword evidence="2" id="KW-1185">Reference proteome</keyword>
<reference evidence="2" key="2">
    <citation type="submission" date="2016-01" db="EMBL/GenBank/DDBJ databases">
        <title>Complete genome sequence of Agromyces aureus AR33T and comparison with related organisms.</title>
        <authorList>
            <person name="Corretto E."/>
            <person name="Antonielli L."/>
            <person name="Sessitsch A."/>
            <person name="Brader G."/>
        </authorList>
    </citation>
    <scope>NUCLEOTIDE SEQUENCE [LARGE SCALE GENOMIC DNA]</scope>
    <source>
        <strain evidence="2">AR33</strain>
    </source>
</reference>
<accession>A0A191WEE5</accession>
<evidence type="ECO:0000313" key="2">
    <source>
        <dbReference type="Proteomes" id="UP000078437"/>
    </source>
</evidence>
<organism evidence="1 2">
    <name type="scientific">Agromyces aureus</name>
    <dbReference type="NCBI Taxonomy" id="453304"/>
    <lineage>
        <taxon>Bacteria</taxon>
        <taxon>Bacillati</taxon>
        <taxon>Actinomycetota</taxon>
        <taxon>Actinomycetes</taxon>
        <taxon>Micrococcales</taxon>
        <taxon>Microbacteriaceae</taxon>
        <taxon>Agromyces</taxon>
    </lineage>
</organism>
<dbReference type="AlphaFoldDB" id="A0A191WEE5"/>
<protein>
    <submittedName>
        <fullName evidence="1">Uncharacterized protein</fullName>
    </submittedName>
</protein>
<sequence length="271" mass="29338">MSYRSFAPTIRKYLTTADQYAVELPDVLAADITKKLALIEAANNLDLTGPSVAEATYDAISNGKNPLDDKEVLRATVRSALLPIVSQSGIANVGIDRLSETVRDNIDELVAAYQPAYDSTGERFTEAHAILTAHGITGLDDPRVSSMGLDIARANLDAREAHKILHDLHEAIGTLLYLVGRAEGTAVGALLQNVDAGDATATEILDAFRGSKRADHWDIATAGYRISLATPTEVEARREQAYSAQSASHREAQRDHVQEARAAEYVRMNAR</sequence>
<dbReference type="EMBL" id="CP013979">
    <property type="protein sequence ID" value="ANJ26650.1"/>
    <property type="molecule type" value="Genomic_DNA"/>
</dbReference>
<name>A0A191WEE5_9MICO</name>
<evidence type="ECO:0000313" key="1">
    <source>
        <dbReference type="EMBL" id="ANJ26650.1"/>
    </source>
</evidence>
<reference evidence="1 2" key="1">
    <citation type="journal article" date="2016" name="Int. J. Syst. Evol. Microbiol.">
        <title>Agromyces aureus sp. nov., isolated from the rhizosphere of Salix caprea L. grown in a heavy-metal-contaminated soil.</title>
        <authorList>
            <person name="Corretto E."/>
            <person name="Antonielli L."/>
            <person name="Sessitsch A."/>
            <person name="Compant S."/>
            <person name="Gorfer M."/>
            <person name="Kuffner M."/>
            <person name="Brader G."/>
        </authorList>
    </citation>
    <scope>NUCLEOTIDE SEQUENCE [LARGE SCALE GENOMIC DNA]</scope>
    <source>
        <strain evidence="1 2">AR33</strain>
    </source>
</reference>
<dbReference type="Proteomes" id="UP000078437">
    <property type="component" value="Chromosome"/>
</dbReference>
<dbReference type="KEGG" id="agy:ATC03_07930"/>
<gene>
    <name evidence="1" type="ORF">ATC03_07930</name>
</gene>
<proteinExistence type="predicted"/>
<dbReference type="OrthoDB" id="10015832at2"/>